<evidence type="ECO:0000256" key="4">
    <source>
        <dbReference type="ARBA" id="ARBA00022679"/>
    </source>
</evidence>
<dbReference type="InterPro" id="IPR035996">
    <property type="entry name" value="4pyrrol_Methylase_sf"/>
</dbReference>
<evidence type="ECO:0000313" key="8">
    <source>
        <dbReference type="Proteomes" id="UP000189796"/>
    </source>
</evidence>
<dbReference type="OrthoDB" id="9772960at2"/>
<dbReference type="NCBIfam" id="TIGR01466">
    <property type="entry name" value="cobJ_cbiH"/>
    <property type="match status" value="1"/>
</dbReference>
<protein>
    <submittedName>
        <fullName evidence="7">Precorrin-3 methyltransferase</fullName>
    </submittedName>
</protein>
<dbReference type="PANTHER" id="PTHR47036">
    <property type="entry name" value="COBALT-FACTOR III C(17)-METHYLTRANSFERASE-RELATED"/>
    <property type="match status" value="1"/>
</dbReference>
<evidence type="ECO:0000256" key="1">
    <source>
        <dbReference type="ARBA" id="ARBA00004953"/>
    </source>
</evidence>
<dbReference type="Proteomes" id="UP000189796">
    <property type="component" value="Chromosome I"/>
</dbReference>
<evidence type="ECO:0000256" key="2">
    <source>
        <dbReference type="ARBA" id="ARBA00022573"/>
    </source>
</evidence>
<name>A0A1M5QZN7_9BRAD</name>
<organism evidence="7 8">
    <name type="scientific">Bradyrhizobium erythrophlei</name>
    <dbReference type="NCBI Taxonomy" id="1437360"/>
    <lineage>
        <taxon>Bacteria</taxon>
        <taxon>Pseudomonadati</taxon>
        <taxon>Pseudomonadota</taxon>
        <taxon>Alphaproteobacteria</taxon>
        <taxon>Hyphomicrobiales</taxon>
        <taxon>Nitrobacteraceae</taxon>
        <taxon>Bradyrhizobium</taxon>
    </lineage>
</organism>
<dbReference type="Gene3D" id="3.40.1010.10">
    <property type="entry name" value="Cobalt-precorrin-4 Transmethylase, Domain 1"/>
    <property type="match status" value="1"/>
</dbReference>
<evidence type="ECO:0000256" key="3">
    <source>
        <dbReference type="ARBA" id="ARBA00022603"/>
    </source>
</evidence>
<keyword evidence="2" id="KW-0169">Cobalamin biosynthesis</keyword>
<dbReference type="GO" id="GO:0032259">
    <property type="term" value="P:methylation"/>
    <property type="evidence" value="ECO:0007669"/>
    <property type="project" value="UniProtKB-KW"/>
</dbReference>
<gene>
    <name evidence="7" type="ORF">SAMN05443248_4015</name>
</gene>
<dbReference type="UniPathway" id="UPA00148"/>
<dbReference type="InterPro" id="IPR014777">
    <property type="entry name" value="4pyrrole_Mease_sub1"/>
</dbReference>
<dbReference type="AlphaFoldDB" id="A0A1M5QZN7"/>
<dbReference type="Pfam" id="PF00590">
    <property type="entry name" value="TP_methylase"/>
    <property type="match status" value="1"/>
</dbReference>
<evidence type="ECO:0000259" key="6">
    <source>
        <dbReference type="Pfam" id="PF00590"/>
    </source>
</evidence>
<reference evidence="7 8" key="1">
    <citation type="submission" date="2016-11" db="EMBL/GenBank/DDBJ databases">
        <authorList>
            <person name="Jaros S."/>
            <person name="Januszkiewicz K."/>
            <person name="Wedrychowicz H."/>
        </authorList>
    </citation>
    <scope>NUCLEOTIDE SEQUENCE [LARGE SCALE GENOMIC DNA]</scope>
    <source>
        <strain evidence="7 8">GAS138</strain>
    </source>
</reference>
<dbReference type="InterPro" id="IPR014776">
    <property type="entry name" value="4pyrrole_Mease_sub2"/>
</dbReference>
<dbReference type="CDD" id="cd11646">
    <property type="entry name" value="Precorrin_3B_C17_MT"/>
    <property type="match status" value="1"/>
</dbReference>
<dbReference type="InterPro" id="IPR006363">
    <property type="entry name" value="Cbl_synth_CobJ/CibH_dom"/>
</dbReference>
<keyword evidence="3 7" id="KW-0489">Methyltransferase</keyword>
<comment type="pathway">
    <text evidence="1">Cofactor biosynthesis; adenosylcobalamin biosynthesis.</text>
</comment>
<dbReference type="RefSeq" id="WP_079602891.1">
    <property type="nucleotide sequence ID" value="NZ_LT670817.1"/>
</dbReference>
<proteinExistence type="predicted"/>
<dbReference type="GO" id="GO:0009236">
    <property type="term" value="P:cobalamin biosynthetic process"/>
    <property type="evidence" value="ECO:0007669"/>
    <property type="project" value="UniProtKB-UniPathway"/>
</dbReference>
<dbReference type="InterPro" id="IPR000878">
    <property type="entry name" value="4pyrrol_Mease"/>
</dbReference>
<dbReference type="GO" id="GO:0008168">
    <property type="term" value="F:methyltransferase activity"/>
    <property type="evidence" value="ECO:0007669"/>
    <property type="project" value="UniProtKB-KW"/>
</dbReference>
<dbReference type="Gene3D" id="3.30.950.10">
    <property type="entry name" value="Methyltransferase, Cobalt-precorrin-4 Transmethylase, Domain 2"/>
    <property type="match status" value="1"/>
</dbReference>
<dbReference type="PANTHER" id="PTHR47036:SF1">
    <property type="entry name" value="COBALT-FACTOR III C(17)-METHYLTRANSFERASE-RELATED"/>
    <property type="match status" value="1"/>
</dbReference>
<dbReference type="InterPro" id="IPR051810">
    <property type="entry name" value="Precorrin_MeTrfase"/>
</dbReference>
<accession>A0A1M5QZN7</accession>
<keyword evidence="5" id="KW-0949">S-adenosyl-L-methionine</keyword>
<sequence length="253" mass="26926">MTGWLAIAGLGPGATQLVTPEVTQALAEATDLIGYGPYVTRVAERAGLTRHLSDNREEIDRAGLALRLAAEGKRVVVVSSGDPGVFAMAAVVFEAVDAGDPAWRNLDIRVLPGISAMFAAAARIGAPLGHDFCAINLSDNLKPWDLVERRLRLAAQADFVIALYNPLSRARPWQLGRALELLREELPGTVPVVFASAVSDASEAIDTVMLRDAAASRADMRTLVLIGSSRTRLIARAGDKVFVYTPRSAGVLS</sequence>
<dbReference type="SUPFAM" id="SSF53790">
    <property type="entry name" value="Tetrapyrrole methylase"/>
    <property type="match status" value="1"/>
</dbReference>
<evidence type="ECO:0000256" key="5">
    <source>
        <dbReference type="ARBA" id="ARBA00022691"/>
    </source>
</evidence>
<evidence type="ECO:0000313" key="7">
    <source>
        <dbReference type="EMBL" id="SHH19270.1"/>
    </source>
</evidence>
<dbReference type="EMBL" id="LT670817">
    <property type="protein sequence ID" value="SHH19270.1"/>
    <property type="molecule type" value="Genomic_DNA"/>
</dbReference>
<keyword evidence="4 7" id="KW-0808">Transferase</keyword>
<feature type="domain" description="Tetrapyrrole methylase" evidence="6">
    <location>
        <begin position="5"/>
        <end position="208"/>
    </location>
</feature>